<accession>A0A9P5MU28</accession>
<dbReference type="PANTHER" id="PTHR48081:SF33">
    <property type="entry name" value="KYNURENINE FORMAMIDASE"/>
    <property type="match status" value="1"/>
</dbReference>
<proteinExistence type="predicted"/>
<keyword evidence="1" id="KW-0378">Hydrolase</keyword>
<evidence type="ECO:0000259" key="2">
    <source>
        <dbReference type="Pfam" id="PF20434"/>
    </source>
</evidence>
<comment type="caution">
    <text evidence="3">The sequence shown here is derived from an EMBL/GenBank/DDBJ whole genome shotgun (WGS) entry which is preliminary data.</text>
</comment>
<reference evidence="3" key="1">
    <citation type="submission" date="2019-10" db="EMBL/GenBank/DDBJ databases">
        <authorList>
            <consortium name="DOE Joint Genome Institute"/>
            <person name="Kuo A."/>
            <person name="Miyauchi S."/>
            <person name="Kiss E."/>
            <person name="Drula E."/>
            <person name="Kohler A."/>
            <person name="Sanchez-Garcia M."/>
            <person name="Andreopoulos B."/>
            <person name="Barry K.W."/>
            <person name="Bonito G."/>
            <person name="Buee M."/>
            <person name="Carver A."/>
            <person name="Chen C."/>
            <person name="Cichocki N."/>
            <person name="Clum A."/>
            <person name="Culley D."/>
            <person name="Crous P.W."/>
            <person name="Fauchery L."/>
            <person name="Girlanda M."/>
            <person name="Hayes R."/>
            <person name="Keri Z."/>
            <person name="LaButti K."/>
            <person name="Lipzen A."/>
            <person name="Lombard V."/>
            <person name="Magnuson J."/>
            <person name="Maillard F."/>
            <person name="Morin E."/>
            <person name="Murat C."/>
            <person name="Nolan M."/>
            <person name="Ohm R."/>
            <person name="Pangilinan J."/>
            <person name="Pereira M."/>
            <person name="Perotto S."/>
            <person name="Peter M."/>
            <person name="Riley R."/>
            <person name="Sitrit Y."/>
            <person name="Stielow B."/>
            <person name="Szollosi G."/>
            <person name="Zifcakova L."/>
            <person name="Stursova M."/>
            <person name="Spatafora J.W."/>
            <person name="Tedersoo L."/>
            <person name="Vaario L.-M."/>
            <person name="Yamada A."/>
            <person name="Yan M."/>
            <person name="Wang P."/>
            <person name="Xu J."/>
            <person name="Bruns T."/>
            <person name="Baldrian P."/>
            <person name="Vilgalys R."/>
            <person name="Henrissat B."/>
            <person name="Grigoriev I.V."/>
            <person name="Hibbett D."/>
            <person name="Nagy L.G."/>
            <person name="Martin F.M."/>
        </authorList>
    </citation>
    <scope>NUCLEOTIDE SEQUENCE</scope>
    <source>
        <strain evidence="3">Prilba</strain>
    </source>
</reference>
<dbReference type="InterPro" id="IPR029058">
    <property type="entry name" value="AB_hydrolase_fold"/>
</dbReference>
<sequence length="281" mass="31251">MNVYSDIPYTSAPVTPHPLRTFDLFSPFQNSLSSKPAPLICLVHGGAWRSEDKKDYGVLARNLAAYTSSPVAVPNYRLTQPDNGVQHPTHAQDVLQLLTFLLSWSGPQGCQSPPYDPNRIFLMGHSCSAHMLSCILLDSSEPALVPSAALLRAVRGVVLSEGIYDIDTLLKSFPTYREWFIRETFGDLPTYDRYSATRMVLREGAKHISWIILHSKGDTLVDTLQSQAIYDHLQSLHDGGLQEGGQVVKNWDDLEDDHNAILQSGKYIQIVGDFICRVPNA</sequence>
<dbReference type="AlphaFoldDB" id="A0A9P5MU28"/>
<dbReference type="Gene3D" id="3.40.50.1820">
    <property type="entry name" value="alpha/beta hydrolase"/>
    <property type="match status" value="1"/>
</dbReference>
<feature type="domain" description="BD-FAE-like" evidence="2">
    <location>
        <begin position="32"/>
        <end position="233"/>
    </location>
</feature>
<dbReference type="PANTHER" id="PTHR48081">
    <property type="entry name" value="AB HYDROLASE SUPERFAMILY PROTEIN C4A8.06C"/>
    <property type="match status" value="1"/>
</dbReference>
<evidence type="ECO:0000256" key="1">
    <source>
        <dbReference type="ARBA" id="ARBA00022801"/>
    </source>
</evidence>
<dbReference type="OrthoDB" id="6495301at2759"/>
<keyword evidence="4" id="KW-1185">Reference proteome</keyword>
<evidence type="ECO:0000313" key="3">
    <source>
        <dbReference type="EMBL" id="KAF8478630.1"/>
    </source>
</evidence>
<gene>
    <name evidence="3" type="ORF">DFH94DRAFT_794688</name>
</gene>
<organism evidence="3 4">
    <name type="scientific">Russula ochroleuca</name>
    <dbReference type="NCBI Taxonomy" id="152965"/>
    <lineage>
        <taxon>Eukaryota</taxon>
        <taxon>Fungi</taxon>
        <taxon>Dikarya</taxon>
        <taxon>Basidiomycota</taxon>
        <taxon>Agaricomycotina</taxon>
        <taxon>Agaricomycetes</taxon>
        <taxon>Russulales</taxon>
        <taxon>Russulaceae</taxon>
        <taxon>Russula</taxon>
    </lineage>
</organism>
<dbReference type="EMBL" id="WHVB01000011">
    <property type="protein sequence ID" value="KAF8478630.1"/>
    <property type="molecule type" value="Genomic_DNA"/>
</dbReference>
<evidence type="ECO:0000313" key="4">
    <source>
        <dbReference type="Proteomes" id="UP000759537"/>
    </source>
</evidence>
<dbReference type="InterPro" id="IPR049492">
    <property type="entry name" value="BD-FAE-like_dom"/>
</dbReference>
<name>A0A9P5MU28_9AGAM</name>
<dbReference type="InterPro" id="IPR050300">
    <property type="entry name" value="GDXG_lipolytic_enzyme"/>
</dbReference>
<dbReference type="Proteomes" id="UP000759537">
    <property type="component" value="Unassembled WGS sequence"/>
</dbReference>
<dbReference type="SUPFAM" id="SSF53474">
    <property type="entry name" value="alpha/beta-Hydrolases"/>
    <property type="match status" value="1"/>
</dbReference>
<reference evidence="3" key="2">
    <citation type="journal article" date="2020" name="Nat. Commun.">
        <title>Large-scale genome sequencing of mycorrhizal fungi provides insights into the early evolution of symbiotic traits.</title>
        <authorList>
            <person name="Miyauchi S."/>
            <person name="Kiss E."/>
            <person name="Kuo A."/>
            <person name="Drula E."/>
            <person name="Kohler A."/>
            <person name="Sanchez-Garcia M."/>
            <person name="Morin E."/>
            <person name="Andreopoulos B."/>
            <person name="Barry K.W."/>
            <person name="Bonito G."/>
            <person name="Buee M."/>
            <person name="Carver A."/>
            <person name="Chen C."/>
            <person name="Cichocki N."/>
            <person name="Clum A."/>
            <person name="Culley D."/>
            <person name="Crous P.W."/>
            <person name="Fauchery L."/>
            <person name="Girlanda M."/>
            <person name="Hayes R.D."/>
            <person name="Keri Z."/>
            <person name="LaButti K."/>
            <person name="Lipzen A."/>
            <person name="Lombard V."/>
            <person name="Magnuson J."/>
            <person name="Maillard F."/>
            <person name="Murat C."/>
            <person name="Nolan M."/>
            <person name="Ohm R.A."/>
            <person name="Pangilinan J."/>
            <person name="Pereira M.F."/>
            <person name="Perotto S."/>
            <person name="Peter M."/>
            <person name="Pfister S."/>
            <person name="Riley R."/>
            <person name="Sitrit Y."/>
            <person name="Stielow J.B."/>
            <person name="Szollosi G."/>
            <person name="Zifcakova L."/>
            <person name="Stursova M."/>
            <person name="Spatafora J.W."/>
            <person name="Tedersoo L."/>
            <person name="Vaario L.M."/>
            <person name="Yamada A."/>
            <person name="Yan M."/>
            <person name="Wang P."/>
            <person name="Xu J."/>
            <person name="Bruns T."/>
            <person name="Baldrian P."/>
            <person name="Vilgalys R."/>
            <person name="Dunand C."/>
            <person name="Henrissat B."/>
            <person name="Grigoriev I.V."/>
            <person name="Hibbett D."/>
            <person name="Nagy L.G."/>
            <person name="Martin F.M."/>
        </authorList>
    </citation>
    <scope>NUCLEOTIDE SEQUENCE</scope>
    <source>
        <strain evidence="3">Prilba</strain>
    </source>
</reference>
<dbReference type="Pfam" id="PF20434">
    <property type="entry name" value="BD-FAE"/>
    <property type="match status" value="1"/>
</dbReference>
<dbReference type="GO" id="GO:0016787">
    <property type="term" value="F:hydrolase activity"/>
    <property type="evidence" value="ECO:0007669"/>
    <property type="project" value="UniProtKB-KW"/>
</dbReference>
<protein>
    <submittedName>
        <fullName evidence="3">Alpha/beta-hydrolase</fullName>
    </submittedName>
</protein>